<evidence type="ECO:0000313" key="1">
    <source>
        <dbReference type="EMBL" id="MBM2413632.1"/>
    </source>
</evidence>
<evidence type="ECO:0000313" key="4">
    <source>
        <dbReference type="Proteomes" id="UP000809440"/>
    </source>
</evidence>
<organism evidence="1 3">
    <name type="scientific">Marivita cryptomonadis</name>
    <dbReference type="NCBI Taxonomy" id="505252"/>
    <lineage>
        <taxon>Bacteria</taxon>
        <taxon>Pseudomonadati</taxon>
        <taxon>Pseudomonadota</taxon>
        <taxon>Alphaproteobacteria</taxon>
        <taxon>Rhodobacterales</taxon>
        <taxon>Roseobacteraceae</taxon>
        <taxon>Marivita</taxon>
    </lineage>
</organism>
<dbReference type="AlphaFoldDB" id="A0A9Q2PD45"/>
<protein>
    <submittedName>
        <fullName evidence="1">Uncharacterized protein</fullName>
    </submittedName>
</protein>
<reference evidence="1 4" key="1">
    <citation type="submission" date="2021-01" db="EMBL/GenBank/DDBJ databases">
        <title>Diatom-associated Roseobacters Show Island Model of Population Structure.</title>
        <authorList>
            <person name="Qu L."/>
            <person name="Feng X."/>
            <person name="Chen Y."/>
            <person name="Li L."/>
            <person name="Wang X."/>
            <person name="Hu Z."/>
            <person name="Wang H."/>
            <person name="Luo H."/>
        </authorList>
    </citation>
    <scope>NUCLEOTIDE SEQUENCE</scope>
    <source>
        <strain evidence="2 4">CC28-63</strain>
        <strain evidence="1">CC28-69</strain>
    </source>
</reference>
<dbReference type="EMBL" id="JAFBXE010000010">
    <property type="protein sequence ID" value="MBM2413632.1"/>
    <property type="molecule type" value="Genomic_DNA"/>
</dbReference>
<accession>A0A9Q2PD45</accession>
<dbReference type="Proteomes" id="UP000755667">
    <property type="component" value="Unassembled WGS sequence"/>
</dbReference>
<dbReference type="RefSeq" id="WP_138487934.1">
    <property type="nucleotide sequence ID" value="NZ_JAFBWU010000010.1"/>
</dbReference>
<evidence type="ECO:0000313" key="3">
    <source>
        <dbReference type="Proteomes" id="UP000755667"/>
    </source>
</evidence>
<keyword evidence="4" id="KW-1185">Reference proteome</keyword>
<evidence type="ECO:0000313" key="2">
    <source>
        <dbReference type="EMBL" id="MBM2418301.1"/>
    </source>
</evidence>
<name>A0A9Q2PD45_9RHOB</name>
<dbReference type="EMBL" id="JAFBXF010000010">
    <property type="protein sequence ID" value="MBM2418301.1"/>
    <property type="molecule type" value="Genomic_DNA"/>
</dbReference>
<dbReference type="Proteomes" id="UP000809440">
    <property type="component" value="Unassembled WGS sequence"/>
</dbReference>
<proteinExistence type="predicted"/>
<gene>
    <name evidence="1" type="ORF">JQX41_15050</name>
    <name evidence="2" type="ORF">JQX48_15060</name>
</gene>
<comment type="caution">
    <text evidence="1">The sequence shown here is derived from an EMBL/GenBank/DDBJ whole genome shotgun (WGS) entry which is preliminary data.</text>
</comment>
<sequence length="61" mass="7018">MPDGSGHGSREDYRRLRRAVLDLEHVISADSHGYHREIARHLEEIHQEITALENHAARNPP</sequence>